<dbReference type="InterPro" id="IPR005517">
    <property type="entry name" value="Transl_elong_EFG/EF2_IV"/>
</dbReference>
<dbReference type="Pfam" id="PF00009">
    <property type="entry name" value="GTP_EFTU"/>
    <property type="match status" value="1"/>
</dbReference>
<dbReference type="InterPro" id="IPR009000">
    <property type="entry name" value="Transl_B-barrel_sf"/>
</dbReference>
<dbReference type="Gene3D" id="3.30.230.10">
    <property type="match status" value="1"/>
</dbReference>
<evidence type="ECO:0000259" key="3">
    <source>
        <dbReference type="PROSITE" id="PS51722"/>
    </source>
</evidence>
<dbReference type="InterPro" id="IPR047872">
    <property type="entry name" value="EFG_IV"/>
</dbReference>
<dbReference type="GO" id="GO:0003746">
    <property type="term" value="F:translation elongation factor activity"/>
    <property type="evidence" value="ECO:0007669"/>
    <property type="project" value="UniProtKB-KW"/>
</dbReference>
<dbReference type="InterPro" id="IPR053905">
    <property type="entry name" value="EF-G-like_DII"/>
</dbReference>
<dbReference type="CDD" id="cd01434">
    <property type="entry name" value="EFG_mtEFG1_IV"/>
    <property type="match status" value="1"/>
</dbReference>
<dbReference type="PANTHER" id="PTHR43261:SF6">
    <property type="entry name" value="ELONGATION FACTOR G-LIKE PROTEIN"/>
    <property type="match status" value="1"/>
</dbReference>
<dbReference type="CDD" id="cd04170">
    <property type="entry name" value="EF-G_bact"/>
    <property type="match status" value="1"/>
</dbReference>
<keyword evidence="5" id="KW-1185">Reference proteome</keyword>
<evidence type="ECO:0000256" key="1">
    <source>
        <dbReference type="ARBA" id="ARBA00022741"/>
    </source>
</evidence>
<dbReference type="GO" id="GO:0032790">
    <property type="term" value="P:ribosome disassembly"/>
    <property type="evidence" value="ECO:0007669"/>
    <property type="project" value="TreeGrafter"/>
</dbReference>
<dbReference type="STRING" id="301302.ERS852420_00648"/>
<dbReference type="CDD" id="cd04088">
    <property type="entry name" value="EFG_mtEFG_II"/>
    <property type="match status" value="1"/>
</dbReference>
<dbReference type="SUPFAM" id="SSF54211">
    <property type="entry name" value="Ribosomal protein S5 domain 2-like"/>
    <property type="match status" value="1"/>
</dbReference>
<keyword evidence="1" id="KW-0547">Nucleotide-binding</keyword>
<dbReference type="Gene3D" id="3.30.70.870">
    <property type="entry name" value="Elongation Factor G (Translational Gtpase), domain 3"/>
    <property type="match status" value="1"/>
</dbReference>
<evidence type="ECO:0000313" key="5">
    <source>
        <dbReference type="Proteomes" id="UP000049979"/>
    </source>
</evidence>
<proteinExistence type="predicted"/>
<dbReference type="InterPro" id="IPR014721">
    <property type="entry name" value="Ribsml_uS5_D2-typ_fold_subgr"/>
</dbReference>
<accession>A0A0M6WNS7</accession>
<gene>
    <name evidence="4" type="ORF">M72_05321</name>
</gene>
<dbReference type="Pfam" id="PF14492">
    <property type="entry name" value="EFG_III"/>
    <property type="match status" value="1"/>
</dbReference>
<dbReference type="SUPFAM" id="SSF52540">
    <property type="entry name" value="P-loop containing nucleoside triphosphate hydrolases"/>
    <property type="match status" value="1"/>
</dbReference>
<dbReference type="GO" id="GO:0005525">
    <property type="term" value="F:GTP binding"/>
    <property type="evidence" value="ECO:0007669"/>
    <property type="project" value="UniProtKB-KW"/>
</dbReference>
<dbReference type="SMART" id="SM00889">
    <property type="entry name" value="EFG_IV"/>
    <property type="match status" value="1"/>
</dbReference>
<reference evidence="5" key="1">
    <citation type="submission" date="2015-05" db="EMBL/GenBank/DDBJ databases">
        <authorList>
            <consortium name="Pathogen Informatics"/>
        </authorList>
    </citation>
    <scope>NUCLEOTIDE SEQUENCE [LARGE SCALE GENOMIC DNA]</scope>
    <source>
        <strain evidence="5">M72</strain>
    </source>
</reference>
<dbReference type="InterPro" id="IPR000795">
    <property type="entry name" value="T_Tr_GTP-bd_dom"/>
</dbReference>
<evidence type="ECO:0000256" key="2">
    <source>
        <dbReference type="ARBA" id="ARBA00023134"/>
    </source>
</evidence>
<keyword evidence="2" id="KW-0342">GTP-binding</keyword>
<dbReference type="RefSeq" id="WP_055067799.1">
    <property type="nucleotide sequence ID" value="NZ_CP173697.1"/>
</dbReference>
<dbReference type="Gene3D" id="2.40.30.10">
    <property type="entry name" value="Translation factors"/>
    <property type="match status" value="1"/>
</dbReference>
<dbReference type="InterPro" id="IPR000640">
    <property type="entry name" value="EFG_V-like"/>
</dbReference>
<dbReference type="EMBL" id="CVRR01000019">
    <property type="protein sequence ID" value="CRL37944.1"/>
    <property type="molecule type" value="Genomic_DNA"/>
</dbReference>
<dbReference type="Pfam" id="PF00679">
    <property type="entry name" value="EFG_C"/>
    <property type="match status" value="1"/>
</dbReference>
<dbReference type="FunFam" id="3.30.230.10:FF:000003">
    <property type="entry name" value="Elongation factor G"/>
    <property type="match status" value="1"/>
</dbReference>
<dbReference type="Pfam" id="PF22042">
    <property type="entry name" value="EF-G_D2"/>
    <property type="match status" value="1"/>
</dbReference>
<dbReference type="Gene3D" id="3.40.50.300">
    <property type="entry name" value="P-loop containing nucleotide triphosphate hydrolases"/>
    <property type="match status" value="1"/>
</dbReference>
<sequence length="695" mass="78020">MNVYTTDRIRNVVLLGHGGCGKTSLVEAMAYLAGLTTRMGTVADKNTISDFDKEETKRQFSIHTSVVAIPWKDSKINVLDTPGYFDFVGEVEEAVSAADAAIIVISGKAGIETGTRRAWEICEKNHLPRMIFVTDMDIDNASYRQVVEDLQALYGKKIAPFHLPVREDGQFVGYVNVIQQKAKRWTDEGTVEKFEVPEYSQKNLNLCREALLEAVAETSEEFMDRYFNGDEFSEDEIRQALRVNVMDGSIVPVLMGSNPLARGMYTLMADIVKYFPSPDKRTCAGINTTNNEVYPADYDFAKPKSAYIFKTIVDPYIGKYSLIKVNSGVLKTDDVLFNYHRDCDEKIGKLYVLRGNKTEEVKELHAGDIGALAKLSQSQTTDSLSVRNNPVAYLRTNFSKPYVSMRYKAKNKGDVDKISQSLQKILMEDQTLRVVNDSENRQTLLYGMGEQQLEIVQSMLLEKYKVEIELMRPKVAFRETIRGKSDVEYKYKKQSGGHGQYGHVKMKFEPSGDLEVPYVFEQCVVGGAVPKNYFPAVEKGIAEAVLKGPLAAYPVIGVKAVLYDGSYHPVDSSEMAFKVAAKQAFKKGFLDAKPVLLEPIASVKIITPEEYTGEIMGDLNKRRGRVMNMNAENGYQEIDADLPYLELYGYNTQLRSMTSGSGTFSYEFARYEQAPEDVAAREIEERAGKVVETEE</sequence>
<protein>
    <submittedName>
        <fullName evidence="4">Elongation factor G</fullName>
    </submittedName>
</protein>
<dbReference type="InterPro" id="IPR020568">
    <property type="entry name" value="Ribosomal_Su5_D2-typ_SF"/>
</dbReference>
<dbReference type="Pfam" id="PF03764">
    <property type="entry name" value="EFG_IV"/>
    <property type="match status" value="1"/>
</dbReference>
<dbReference type="InterPro" id="IPR035647">
    <property type="entry name" value="EFG_III/V"/>
</dbReference>
<dbReference type="OrthoDB" id="9801472at2"/>
<dbReference type="InterPro" id="IPR041095">
    <property type="entry name" value="EFG_II"/>
</dbReference>
<dbReference type="InterPro" id="IPR027417">
    <property type="entry name" value="P-loop_NTPase"/>
</dbReference>
<dbReference type="Proteomes" id="UP000049979">
    <property type="component" value="Unassembled WGS sequence"/>
</dbReference>
<feature type="domain" description="Tr-type G" evidence="3">
    <location>
        <begin position="7"/>
        <end position="279"/>
    </location>
</feature>
<dbReference type="PROSITE" id="PS51722">
    <property type="entry name" value="G_TR_2"/>
    <property type="match status" value="1"/>
</dbReference>
<dbReference type="SUPFAM" id="SSF50447">
    <property type="entry name" value="Translation proteins"/>
    <property type="match status" value="1"/>
</dbReference>
<dbReference type="InterPro" id="IPR005225">
    <property type="entry name" value="Small_GTP-bd"/>
</dbReference>
<dbReference type="InterPro" id="IPR035649">
    <property type="entry name" value="EFG_V"/>
</dbReference>
<keyword evidence="4" id="KW-0648">Protein biosynthesis</keyword>
<dbReference type="AlphaFoldDB" id="A0A0M6WNS7"/>
<dbReference type="Gene3D" id="3.30.70.240">
    <property type="match status" value="1"/>
</dbReference>
<keyword evidence="4" id="KW-0251">Elongation factor</keyword>
<dbReference type="PANTHER" id="PTHR43261">
    <property type="entry name" value="TRANSLATION ELONGATION FACTOR G-RELATED"/>
    <property type="match status" value="1"/>
</dbReference>
<dbReference type="NCBIfam" id="NF009381">
    <property type="entry name" value="PRK12740.1-5"/>
    <property type="match status" value="1"/>
</dbReference>
<dbReference type="GO" id="GO:0003924">
    <property type="term" value="F:GTPase activity"/>
    <property type="evidence" value="ECO:0007669"/>
    <property type="project" value="InterPro"/>
</dbReference>
<dbReference type="NCBIfam" id="TIGR00231">
    <property type="entry name" value="small_GTP"/>
    <property type="match status" value="1"/>
</dbReference>
<dbReference type="SMART" id="SM00838">
    <property type="entry name" value="EFG_C"/>
    <property type="match status" value="1"/>
</dbReference>
<name>A0A0M6WNS7_9FIRM</name>
<dbReference type="CDD" id="cd03713">
    <property type="entry name" value="EFG_mtEFG_C"/>
    <property type="match status" value="1"/>
</dbReference>
<dbReference type="FunFam" id="3.30.70.240:FF:000001">
    <property type="entry name" value="Elongation factor G"/>
    <property type="match status" value="1"/>
</dbReference>
<organism evidence="4 5">
    <name type="scientific">Roseburia faecis</name>
    <dbReference type="NCBI Taxonomy" id="301302"/>
    <lineage>
        <taxon>Bacteria</taxon>
        <taxon>Bacillati</taxon>
        <taxon>Bacillota</taxon>
        <taxon>Clostridia</taxon>
        <taxon>Lachnospirales</taxon>
        <taxon>Lachnospiraceae</taxon>
        <taxon>Roseburia</taxon>
    </lineage>
</organism>
<dbReference type="SUPFAM" id="SSF54980">
    <property type="entry name" value="EF-G C-terminal domain-like"/>
    <property type="match status" value="2"/>
</dbReference>
<evidence type="ECO:0000313" key="4">
    <source>
        <dbReference type="EMBL" id="CRL37944.1"/>
    </source>
</evidence>